<protein>
    <submittedName>
        <fullName evidence="2">Uncharacterized protein</fullName>
    </submittedName>
</protein>
<name>A0AAW0CQU1_9AGAR</name>
<keyword evidence="3" id="KW-1185">Reference proteome</keyword>
<feature type="compositionally biased region" description="Basic and acidic residues" evidence="1">
    <location>
        <begin position="95"/>
        <end position="104"/>
    </location>
</feature>
<dbReference type="EMBL" id="JAYKXP010000037">
    <property type="protein sequence ID" value="KAK7040295.1"/>
    <property type="molecule type" value="Genomic_DNA"/>
</dbReference>
<gene>
    <name evidence="2" type="ORF">VNI00_009763</name>
</gene>
<evidence type="ECO:0000256" key="1">
    <source>
        <dbReference type="SAM" id="MobiDB-lite"/>
    </source>
</evidence>
<evidence type="ECO:0000313" key="3">
    <source>
        <dbReference type="Proteomes" id="UP001383192"/>
    </source>
</evidence>
<feature type="region of interest" description="Disordered" evidence="1">
    <location>
        <begin position="83"/>
        <end position="104"/>
    </location>
</feature>
<comment type="caution">
    <text evidence="2">The sequence shown here is derived from an EMBL/GenBank/DDBJ whole genome shotgun (WGS) entry which is preliminary data.</text>
</comment>
<dbReference type="Proteomes" id="UP001383192">
    <property type="component" value="Unassembled WGS sequence"/>
</dbReference>
<proteinExistence type="predicted"/>
<feature type="region of interest" description="Disordered" evidence="1">
    <location>
        <begin position="1"/>
        <end position="57"/>
    </location>
</feature>
<accession>A0AAW0CQU1</accession>
<sequence length="104" mass="11614">MSPAEHGRSRRTGVQPSQLPPTVEHSNEGDFGEQNDNVRMHSPNYTIKEPPLNQPLNLEERTIYKNTGDLNATNIDTDFAMDGATVTSRAPSGRRSWDNHPLTE</sequence>
<evidence type="ECO:0000313" key="2">
    <source>
        <dbReference type="EMBL" id="KAK7040295.1"/>
    </source>
</evidence>
<reference evidence="2 3" key="1">
    <citation type="submission" date="2024-01" db="EMBL/GenBank/DDBJ databases">
        <title>A draft genome for a cacao thread blight-causing isolate of Paramarasmius palmivorus.</title>
        <authorList>
            <person name="Baruah I.K."/>
            <person name="Bukari Y."/>
            <person name="Amoako-Attah I."/>
            <person name="Meinhardt L.W."/>
            <person name="Bailey B.A."/>
            <person name="Cohen S.P."/>
        </authorList>
    </citation>
    <scope>NUCLEOTIDE SEQUENCE [LARGE SCALE GENOMIC DNA]</scope>
    <source>
        <strain evidence="2 3">GH-12</strain>
    </source>
</reference>
<dbReference type="AlphaFoldDB" id="A0AAW0CQU1"/>
<organism evidence="2 3">
    <name type="scientific">Paramarasmius palmivorus</name>
    <dbReference type="NCBI Taxonomy" id="297713"/>
    <lineage>
        <taxon>Eukaryota</taxon>
        <taxon>Fungi</taxon>
        <taxon>Dikarya</taxon>
        <taxon>Basidiomycota</taxon>
        <taxon>Agaricomycotina</taxon>
        <taxon>Agaricomycetes</taxon>
        <taxon>Agaricomycetidae</taxon>
        <taxon>Agaricales</taxon>
        <taxon>Marasmiineae</taxon>
        <taxon>Marasmiaceae</taxon>
        <taxon>Paramarasmius</taxon>
    </lineage>
</organism>